<dbReference type="PANTHER" id="PTHR31302">
    <property type="entry name" value="TRANSMEMBRANE PROTEIN WITH METALLOPHOSPHOESTERASE DOMAIN-RELATED"/>
    <property type="match status" value="1"/>
</dbReference>
<dbReference type="InterPro" id="IPR029052">
    <property type="entry name" value="Metallo-depent_PP-like"/>
</dbReference>
<dbReference type="OrthoDB" id="9780884at2"/>
<dbReference type="Gene3D" id="3.60.21.10">
    <property type="match status" value="1"/>
</dbReference>
<dbReference type="CDD" id="cd07385">
    <property type="entry name" value="MPP_YkuE_C"/>
    <property type="match status" value="1"/>
</dbReference>
<dbReference type="Proteomes" id="UP000321595">
    <property type="component" value="Chromosome"/>
</dbReference>
<dbReference type="EMBL" id="CP042467">
    <property type="protein sequence ID" value="QED26976.1"/>
    <property type="molecule type" value="Genomic_DNA"/>
</dbReference>
<dbReference type="GO" id="GO:0016020">
    <property type="term" value="C:membrane"/>
    <property type="evidence" value="ECO:0007669"/>
    <property type="project" value="GOC"/>
</dbReference>
<reference evidence="5 6" key="1">
    <citation type="submission" date="2019-08" db="EMBL/GenBank/DDBJ databases">
        <authorList>
            <person name="Liang Q."/>
        </authorList>
    </citation>
    <scope>NUCLEOTIDE SEQUENCE [LARGE SCALE GENOMIC DNA]</scope>
    <source>
        <strain evidence="5 6">V1718</strain>
    </source>
</reference>
<feature type="transmembrane region" description="Helical" evidence="3">
    <location>
        <begin position="127"/>
        <end position="148"/>
    </location>
</feature>
<keyword evidence="1" id="KW-0479">Metal-binding</keyword>
<sequence length="450" mass="48897">MVGVVGVFSTTIRTVNHRSLSQKGEQNVVAEPYAKRPKPSTYATPPEYAHLTTGGCMELIRMILGGLLVIGVWGAVHYYLGRHLVGTLTRTRHAARIAWGVIALHGVLAPILMMIRRGMPQGVWYHALNFVVYTGMGFVALLFVLFVVRDLSAWAARRWVHKVVDEDRRAFLTSSFNLGAFVTTGVATGVGLHNAIKVPDVKEVEVLVPRLAPGLDGLRVAQLSDLHIGPTLRGKWLEAVVERTNSLGADLVAITGDLVDARVSDMGHEVASLGQLKSTYGTFFVTGNHDYYWNGPEWVEHVESLGVRALINSHALIERQGGRLLVGGVTDLRTGRMAAGHSTDPFKAIANAPQHDFSLLLAHQPGSVYDAAKAGWKMQISGHTHGGQFFPWNFVVGIVHEFYAGLGKHLDTLIYVSRGTGFWGPPNRTVAPSEITLLTLKSAGTEPAST</sequence>
<dbReference type="PANTHER" id="PTHR31302:SF31">
    <property type="entry name" value="PHOSPHODIESTERASE YAEI"/>
    <property type="match status" value="1"/>
</dbReference>
<keyword evidence="3" id="KW-0472">Membrane</keyword>
<keyword evidence="6" id="KW-1185">Reference proteome</keyword>
<accession>A0A5B8XTK4</accession>
<dbReference type="GO" id="GO:0046872">
    <property type="term" value="F:metal ion binding"/>
    <property type="evidence" value="ECO:0007669"/>
    <property type="project" value="UniProtKB-KW"/>
</dbReference>
<evidence type="ECO:0000256" key="1">
    <source>
        <dbReference type="ARBA" id="ARBA00022723"/>
    </source>
</evidence>
<name>A0A5B8XTK4_9DELT</name>
<dbReference type="GO" id="GO:0008758">
    <property type="term" value="F:UDP-2,3-diacylglucosamine hydrolase activity"/>
    <property type="evidence" value="ECO:0007669"/>
    <property type="project" value="TreeGrafter"/>
</dbReference>
<protein>
    <submittedName>
        <fullName evidence="5">Metallophosphoesterase</fullName>
    </submittedName>
</protein>
<dbReference type="InterPro" id="IPR004843">
    <property type="entry name" value="Calcineurin-like_PHP"/>
</dbReference>
<evidence type="ECO:0000313" key="6">
    <source>
        <dbReference type="Proteomes" id="UP000321595"/>
    </source>
</evidence>
<keyword evidence="3" id="KW-1133">Transmembrane helix</keyword>
<dbReference type="KEGG" id="bbae:FRD01_06915"/>
<proteinExistence type="predicted"/>
<feature type="transmembrane region" description="Helical" evidence="3">
    <location>
        <begin position="59"/>
        <end position="81"/>
    </location>
</feature>
<feature type="transmembrane region" description="Helical" evidence="3">
    <location>
        <begin position="93"/>
        <end position="115"/>
    </location>
</feature>
<keyword evidence="3" id="KW-0812">Transmembrane</keyword>
<dbReference type="AlphaFoldDB" id="A0A5B8XTK4"/>
<dbReference type="GO" id="GO:0009245">
    <property type="term" value="P:lipid A biosynthetic process"/>
    <property type="evidence" value="ECO:0007669"/>
    <property type="project" value="TreeGrafter"/>
</dbReference>
<evidence type="ECO:0000256" key="3">
    <source>
        <dbReference type="SAM" id="Phobius"/>
    </source>
</evidence>
<organism evidence="5 6">
    <name type="scientific">Microvenator marinus</name>
    <dbReference type="NCBI Taxonomy" id="2600177"/>
    <lineage>
        <taxon>Bacteria</taxon>
        <taxon>Deltaproteobacteria</taxon>
        <taxon>Bradymonadales</taxon>
        <taxon>Microvenatoraceae</taxon>
        <taxon>Microvenator</taxon>
    </lineage>
</organism>
<keyword evidence="2" id="KW-0378">Hydrolase</keyword>
<evidence type="ECO:0000256" key="2">
    <source>
        <dbReference type="ARBA" id="ARBA00022801"/>
    </source>
</evidence>
<dbReference type="SUPFAM" id="SSF56300">
    <property type="entry name" value="Metallo-dependent phosphatases"/>
    <property type="match status" value="1"/>
</dbReference>
<dbReference type="Pfam" id="PF00149">
    <property type="entry name" value="Metallophos"/>
    <property type="match status" value="1"/>
</dbReference>
<evidence type="ECO:0000259" key="4">
    <source>
        <dbReference type="Pfam" id="PF00149"/>
    </source>
</evidence>
<feature type="domain" description="Calcineurin-like phosphoesterase" evidence="4">
    <location>
        <begin position="218"/>
        <end position="386"/>
    </location>
</feature>
<gene>
    <name evidence="5" type="ORF">FRD01_06915</name>
</gene>
<dbReference type="InterPro" id="IPR051158">
    <property type="entry name" value="Metallophosphoesterase_sf"/>
</dbReference>
<evidence type="ECO:0000313" key="5">
    <source>
        <dbReference type="EMBL" id="QED26976.1"/>
    </source>
</evidence>